<evidence type="ECO:0000313" key="3">
    <source>
        <dbReference type="Proteomes" id="UP000076532"/>
    </source>
</evidence>
<feature type="region of interest" description="Disordered" evidence="1">
    <location>
        <begin position="1"/>
        <end position="22"/>
    </location>
</feature>
<keyword evidence="3" id="KW-1185">Reference proteome</keyword>
<feature type="non-terminal residue" evidence="2">
    <location>
        <position position="72"/>
    </location>
</feature>
<dbReference type="EMBL" id="KV417491">
    <property type="protein sequence ID" value="KZP30919.1"/>
    <property type="molecule type" value="Genomic_DNA"/>
</dbReference>
<accession>A0A166TS77</accession>
<name>A0A166TS77_9AGAM</name>
<proteinExistence type="predicted"/>
<dbReference type="AlphaFoldDB" id="A0A166TS77"/>
<evidence type="ECO:0000313" key="2">
    <source>
        <dbReference type="EMBL" id="KZP30919.1"/>
    </source>
</evidence>
<dbReference type="Proteomes" id="UP000076532">
    <property type="component" value="Unassembled WGS sequence"/>
</dbReference>
<reference evidence="2 3" key="1">
    <citation type="journal article" date="2016" name="Mol. Biol. Evol.">
        <title>Comparative Genomics of Early-Diverging Mushroom-Forming Fungi Provides Insights into the Origins of Lignocellulose Decay Capabilities.</title>
        <authorList>
            <person name="Nagy L.G."/>
            <person name="Riley R."/>
            <person name="Tritt A."/>
            <person name="Adam C."/>
            <person name="Daum C."/>
            <person name="Floudas D."/>
            <person name="Sun H."/>
            <person name="Yadav J.S."/>
            <person name="Pangilinan J."/>
            <person name="Larsson K.H."/>
            <person name="Matsuura K."/>
            <person name="Barry K."/>
            <person name="Labutti K."/>
            <person name="Kuo R."/>
            <person name="Ohm R.A."/>
            <person name="Bhattacharya S.S."/>
            <person name="Shirouzu T."/>
            <person name="Yoshinaga Y."/>
            <person name="Martin F.M."/>
            <person name="Grigoriev I.V."/>
            <person name="Hibbett D.S."/>
        </authorList>
    </citation>
    <scope>NUCLEOTIDE SEQUENCE [LARGE SCALE GENOMIC DNA]</scope>
    <source>
        <strain evidence="2 3">CBS 109695</strain>
    </source>
</reference>
<protein>
    <submittedName>
        <fullName evidence="2">Uncharacterized protein</fullName>
    </submittedName>
</protein>
<organism evidence="2 3">
    <name type="scientific">Athelia psychrophila</name>
    <dbReference type="NCBI Taxonomy" id="1759441"/>
    <lineage>
        <taxon>Eukaryota</taxon>
        <taxon>Fungi</taxon>
        <taxon>Dikarya</taxon>
        <taxon>Basidiomycota</taxon>
        <taxon>Agaricomycotina</taxon>
        <taxon>Agaricomycetes</taxon>
        <taxon>Agaricomycetidae</taxon>
        <taxon>Atheliales</taxon>
        <taxon>Atheliaceae</taxon>
        <taxon>Athelia</taxon>
    </lineage>
</organism>
<sequence length="72" mass="8036">MQVEAARTVSTPSPKHAPRDIRQPIVTQLVLHMAPNPADIRISQGTIQLEKSSITGRCQWRKMRPTSSSRMG</sequence>
<evidence type="ECO:0000256" key="1">
    <source>
        <dbReference type="SAM" id="MobiDB-lite"/>
    </source>
</evidence>
<gene>
    <name evidence="2" type="ORF">FIBSPDRAFT_849927</name>
</gene>